<evidence type="ECO:0000313" key="6">
    <source>
        <dbReference type="Proteomes" id="UP001357437"/>
    </source>
</evidence>
<dbReference type="EMBL" id="CP035380">
    <property type="protein sequence ID" value="QDK16832.1"/>
    <property type="molecule type" value="Genomic_DNA"/>
</dbReference>
<evidence type="ECO:0000313" key="2">
    <source>
        <dbReference type="EMBL" id="MEC3939786.1"/>
    </source>
</evidence>
<evidence type="ECO:0000313" key="1">
    <source>
        <dbReference type="EMBL" id="MDC6640622.1"/>
    </source>
</evidence>
<geneLocation type="plasmid" evidence="4">
    <name>pla-109</name>
</geneLocation>
<geneLocation type="plasmid" evidence="3">
    <name>pLA-109</name>
</geneLocation>
<evidence type="ECO:0000313" key="5">
    <source>
        <dbReference type="Proteomes" id="UP001149314"/>
    </source>
</evidence>
<dbReference type="RefSeq" id="WP_103825213.1">
    <property type="nucleotide sequence ID" value="NZ_CP035380.1"/>
</dbReference>
<evidence type="ECO:0000313" key="4">
    <source>
        <dbReference type="Proteomes" id="UP000317812"/>
    </source>
</evidence>
<dbReference type="AlphaFoldDB" id="A0A514V6P2"/>
<dbReference type="EMBL" id="JAOURS010000029">
    <property type="protein sequence ID" value="MDC6640622.1"/>
    <property type="molecule type" value="Genomic_DNA"/>
</dbReference>
<dbReference type="EMBL" id="JAYMCU010000365">
    <property type="protein sequence ID" value="MEC3939786.1"/>
    <property type="molecule type" value="Genomic_DNA"/>
</dbReference>
<dbReference type="Proteomes" id="UP001149314">
    <property type="component" value="Unassembled WGS sequence"/>
</dbReference>
<name>A0A514V6P2_9ENTR</name>
<protein>
    <submittedName>
        <fullName evidence="1">Uncharacterized protein</fullName>
    </submittedName>
</protein>
<accession>A0A514V6P2</accession>
<reference evidence="3 4" key="1">
    <citation type="submission" date="2019-01" db="EMBL/GenBank/DDBJ databases">
        <title>Florfenicol resistance in Enterobacteriaceae and whole-genome sequence analysis of florfenicol-resistant Leclercia adecarboxylata strain R25.</title>
        <authorList>
            <person name="Bao Q."/>
            <person name="Ying Y."/>
        </authorList>
    </citation>
    <scope>NUCLEOTIDE SEQUENCE [LARGE SCALE GENOMIC DNA]</scope>
    <source>
        <strain evidence="3 4">R25</strain>
        <plasmid evidence="3">pLA-109</plasmid>
        <plasmid evidence="4">pla-109</plasmid>
    </source>
</reference>
<reference evidence="1" key="2">
    <citation type="journal article" date="2023" name="Genes Genomics">
        <title>Genomic insights of Leclercia adecarboxylata strains linked to an outbreak in public hospitals in Mexico.</title>
        <authorList>
            <person name="Barrios-Villa E."/>
            <person name="Pacheco-Flores B."/>
            <person name="Lozano-Zarain P."/>
            <person name="Del Campo-Ortega R."/>
            <person name="de Jesus Ascencio-Montiel I."/>
            <person name="Gonzalez-Leon M."/>
            <person name="Camorlinga-Ponce M."/>
            <person name="Gaytan Cervantes F.J."/>
            <person name="Gonzalez Torres C."/>
            <person name="Aguilar E."/>
            <person name="Gonzalez Ibarra J."/>
            <person name="Torres Lopez F.J."/>
            <person name="Rosas-Vargas H."/>
            <person name="Gonzalez-Bonilla C.R."/>
            <person name="Del Carmen Rocha-Gracia R."/>
        </authorList>
    </citation>
    <scope>NUCLEOTIDE SEQUENCE</scope>
    <source>
        <strain evidence="1">Lac40</strain>
    </source>
</reference>
<keyword evidence="3" id="KW-0614">Plasmid</keyword>
<gene>
    <name evidence="3" type="ORF">ES815_00195</name>
    <name evidence="1" type="ORF">OEZ79_20540</name>
    <name evidence="2" type="ORF">VOF76_27210</name>
</gene>
<dbReference type="Proteomes" id="UP000317812">
    <property type="component" value="Plasmid pLA-109"/>
</dbReference>
<reference evidence="2 6" key="3">
    <citation type="submission" date="2024-01" db="EMBL/GenBank/DDBJ databases">
        <title>Comparative Genomics of Leclercia adecarboxylata Strains Isolated from Several Sources.</title>
        <authorList>
            <person name="Yescas-Zazueta V."/>
            <person name="Balbuena-Alonso M.G."/>
            <person name="Valencia D."/>
            <person name="Mendez-Pfeiffer P.A."/>
            <person name="Ballesteros-Monrreal M.G."/>
            <person name="Rocha-Gracia R.D.C."/>
            <person name="Barrios-Villa E."/>
        </authorList>
    </citation>
    <scope>NUCLEOTIDE SEQUENCE [LARGE SCALE GENOMIC DNA]</scope>
    <source>
        <strain evidence="2 6">33MEM</strain>
    </source>
</reference>
<sequence length="197" mass="22287">MNNNHGIPDHLFTVQNSDNTYSWTLGTRMGQFLSEIETLYGARDTTWTLLGFEFNEGRPNIRFSGYPARRQIIIRLGEKAFKSAPQAIYQLAHECIHLLAPVVGGDAPVLEEGLATMYSEDKVKALYPSPQDAIRTSSQNYIDAAARVRELLQLEPDAIRKLRAVEPDFYRMTEHTFADAGLDQIPQPLMAELLRTF</sequence>
<proteinExistence type="predicted"/>
<evidence type="ECO:0000313" key="3">
    <source>
        <dbReference type="EMBL" id="QDK16832.1"/>
    </source>
</evidence>
<dbReference type="OrthoDB" id="6625194at2"/>
<keyword evidence="6" id="KW-1185">Reference proteome</keyword>
<dbReference type="Proteomes" id="UP001357437">
    <property type="component" value="Unassembled WGS sequence"/>
</dbReference>
<organism evidence="1 5">
    <name type="scientific">Leclercia adecarboxylata</name>
    <dbReference type="NCBI Taxonomy" id="83655"/>
    <lineage>
        <taxon>Bacteria</taxon>
        <taxon>Pseudomonadati</taxon>
        <taxon>Pseudomonadota</taxon>
        <taxon>Gammaproteobacteria</taxon>
        <taxon>Enterobacterales</taxon>
        <taxon>Enterobacteriaceae</taxon>
        <taxon>Leclercia</taxon>
    </lineage>
</organism>